<dbReference type="GeneID" id="64655277"/>
<evidence type="ECO:0000313" key="3">
    <source>
        <dbReference type="Proteomes" id="UP001195769"/>
    </source>
</evidence>
<keyword evidence="3" id="KW-1185">Reference proteome</keyword>
<comment type="caution">
    <text evidence="2">The sequence shown here is derived from an EMBL/GenBank/DDBJ whole genome shotgun (WGS) entry which is preliminary data.</text>
</comment>
<reference evidence="2" key="1">
    <citation type="journal article" date="2020" name="New Phytol.">
        <title>Comparative genomics reveals dynamic genome evolution in host specialist ectomycorrhizal fungi.</title>
        <authorList>
            <person name="Lofgren L.A."/>
            <person name="Nguyen N.H."/>
            <person name="Vilgalys R."/>
            <person name="Ruytinx J."/>
            <person name="Liao H.L."/>
            <person name="Branco S."/>
            <person name="Kuo A."/>
            <person name="LaButti K."/>
            <person name="Lipzen A."/>
            <person name="Andreopoulos W."/>
            <person name="Pangilinan J."/>
            <person name="Riley R."/>
            <person name="Hundley H."/>
            <person name="Na H."/>
            <person name="Barry K."/>
            <person name="Grigoriev I.V."/>
            <person name="Stajich J.E."/>
            <person name="Kennedy P.G."/>
        </authorList>
    </citation>
    <scope>NUCLEOTIDE SEQUENCE</scope>
    <source>
        <strain evidence="2">FC203</strain>
    </source>
</reference>
<protein>
    <submittedName>
        <fullName evidence="2">Uncharacterized protein</fullName>
    </submittedName>
</protein>
<dbReference type="EMBL" id="JABBWK010000012">
    <property type="protein sequence ID" value="KAG1903567.1"/>
    <property type="molecule type" value="Genomic_DNA"/>
</dbReference>
<evidence type="ECO:0000313" key="2">
    <source>
        <dbReference type="EMBL" id="KAG1903567.1"/>
    </source>
</evidence>
<dbReference type="RefSeq" id="XP_041229142.1">
    <property type="nucleotide sequence ID" value="XM_041360979.1"/>
</dbReference>
<feature type="region of interest" description="Disordered" evidence="1">
    <location>
        <begin position="118"/>
        <end position="138"/>
    </location>
</feature>
<evidence type="ECO:0000256" key="1">
    <source>
        <dbReference type="SAM" id="MobiDB-lite"/>
    </source>
</evidence>
<gene>
    <name evidence="2" type="ORF">F5891DRAFT_1017042</name>
</gene>
<feature type="compositionally biased region" description="Low complexity" evidence="1">
    <location>
        <begin position="128"/>
        <end position="138"/>
    </location>
</feature>
<proteinExistence type="predicted"/>
<dbReference type="AlphaFoldDB" id="A0AAD4HP21"/>
<name>A0AAD4HP21_9AGAM</name>
<organism evidence="2 3">
    <name type="scientific">Suillus fuscotomentosus</name>
    <dbReference type="NCBI Taxonomy" id="1912939"/>
    <lineage>
        <taxon>Eukaryota</taxon>
        <taxon>Fungi</taxon>
        <taxon>Dikarya</taxon>
        <taxon>Basidiomycota</taxon>
        <taxon>Agaricomycotina</taxon>
        <taxon>Agaricomycetes</taxon>
        <taxon>Agaricomycetidae</taxon>
        <taxon>Boletales</taxon>
        <taxon>Suillineae</taxon>
        <taxon>Suillaceae</taxon>
        <taxon>Suillus</taxon>
    </lineage>
</organism>
<accession>A0AAD4HP21</accession>
<dbReference type="Proteomes" id="UP001195769">
    <property type="component" value="Unassembled WGS sequence"/>
</dbReference>
<sequence>MTPSNHSSQQPSDLSSMQISPSIKIPDFTQILYRTSPTQPEGSPSLPCVKPGIKSHKAFKEILDEQVAKQAIHAFADDQDLKSLGVVLACGLDWAYYHAEQPHSNEMKHWEKTMINDPDYNPETPHPSVSMTSSESSEVSSALSEPPDVIFSIPGCVEDIMNKRVKFSFEDIPRCKQALVQIAAHLKASNSLFWGLPGNGKCSACTGFVCFDTSSHLFTHTDLHYLYRSKRGTSVYKSGKTSCTMYSESFQVVVESLHV</sequence>